<keyword evidence="2" id="KW-1185">Reference proteome</keyword>
<reference evidence="1" key="1">
    <citation type="submission" date="2013-05" db="EMBL/GenBank/DDBJ databases">
        <authorList>
            <person name="Harkins D.M."/>
            <person name="Durkin A.S."/>
            <person name="Brinkac L.M."/>
            <person name="Haft D.H."/>
            <person name="Selengut J.D."/>
            <person name="Sanka R."/>
            <person name="DePew J."/>
            <person name="Purushe J."/>
            <person name="Hartskeerl R.A."/>
            <person name="Ahmed A."/>
            <person name="van der Linden H."/>
            <person name="Goris M.G.A."/>
            <person name="Vinetz J.M."/>
            <person name="Sutton G.G."/>
            <person name="Nierman W.C."/>
            <person name="Fouts D.E."/>
        </authorList>
    </citation>
    <scope>NUCLEOTIDE SEQUENCE [LARGE SCALE GENOMIC DNA]</scope>
    <source>
        <strain evidence="1">L 60</strain>
    </source>
</reference>
<dbReference type="AlphaFoldDB" id="V6IAD9"/>
<dbReference type="RefSeq" id="WP_020985178.1">
    <property type="nucleotide sequence ID" value="NZ_AHMT02000054.1"/>
</dbReference>
<dbReference type="OrthoDB" id="9922358at2"/>
<comment type="caution">
    <text evidence="1">The sequence shown here is derived from an EMBL/GenBank/DDBJ whole genome shotgun (WGS) entry which is preliminary data.</text>
</comment>
<evidence type="ECO:0000313" key="1">
    <source>
        <dbReference type="EMBL" id="EQA60668.1"/>
    </source>
</evidence>
<evidence type="ECO:0000313" key="2">
    <source>
        <dbReference type="Proteomes" id="UP000018747"/>
    </source>
</evidence>
<protein>
    <submittedName>
        <fullName evidence="1">Uncharacterized protein</fullName>
    </submittedName>
</protein>
<dbReference type="EMBL" id="AHMT02000054">
    <property type="protein sequence ID" value="EQA60668.1"/>
    <property type="molecule type" value="Genomic_DNA"/>
</dbReference>
<accession>V6IAD9</accession>
<sequence>MKVKFLIYFIVSFFLTCGLVRDNRAYEYDISYSYQGEEIIFHIQNKLGRKIPWRHVTSIGVSLIKENKDHEEFWSMGNVGCDDLNTELKYGATPKGFLVYKNKKLEVGKKYTFYFMPLVPRREFWIEFVYDPPKGTMTEVGKDENKTD</sequence>
<proteinExistence type="predicted"/>
<dbReference type="Proteomes" id="UP000018747">
    <property type="component" value="Unassembled WGS sequence"/>
</dbReference>
<name>V6IAD9_9LEPT</name>
<gene>
    <name evidence="1" type="ORF">LEP1GSC062_0155</name>
</gene>
<organism evidence="1 2">
    <name type="scientific">Leptospira alexanderi serovar Manhao 3 str. L 60</name>
    <dbReference type="NCBI Taxonomy" id="1049759"/>
    <lineage>
        <taxon>Bacteria</taxon>
        <taxon>Pseudomonadati</taxon>
        <taxon>Spirochaetota</taxon>
        <taxon>Spirochaetia</taxon>
        <taxon>Leptospirales</taxon>
        <taxon>Leptospiraceae</taxon>
        <taxon>Leptospira</taxon>
    </lineage>
</organism>